<evidence type="ECO:0000256" key="6">
    <source>
        <dbReference type="SAM" id="MobiDB-lite"/>
    </source>
</evidence>
<evidence type="ECO:0000259" key="7">
    <source>
        <dbReference type="Pfam" id="PF04084"/>
    </source>
</evidence>
<feature type="region of interest" description="Disordered" evidence="6">
    <location>
        <begin position="1"/>
        <end position="83"/>
    </location>
</feature>
<comment type="caution">
    <text evidence="9">The sequence shown here is derived from an EMBL/GenBank/DDBJ whole genome shotgun (WGS) entry which is preliminary data.</text>
</comment>
<gene>
    <name evidence="9" type="ORF">E3P99_02971</name>
</gene>
<evidence type="ECO:0000256" key="4">
    <source>
        <dbReference type="ARBA" id="ARBA00023242"/>
    </source>
</evidence>
<comment type="function">
    <text evidence="5">Component of the origin recognition complex (ORC) that binds origins of replication. DNA-binding is ATP-dependent. ORC is required to assemble the pre-replication complex necessary to initiate DNA replication.</text>
</comment>
<feature type="compositionally biased region" description="Acidic residues" evidence="6">
    <location>
        <begin position="38"/>
        <end position="56"/>
    </location>
</feature>
<dbReference type="InterPro" id="IPR007220">
    <property type="entry name" value="ORC2"/>
</dbReference>
<reference evidence="9 10" key="1">
    <citation type="submission" date="2019-03" db="EMBL/GenBank/DDBJ databases">
        <title>Sequencing 23 genomes of Wallemia ichthyophaga.</title>
        <authorList>
            <person name="Gostincar C."/>
        </authorList>
    </citation>
    <scope>NUCLEOTIDE SEQUENCE [LARGE SCALE GENOMIC DNA]</scope>
    <source>
        <strain evidence="9 10">EXF-5753</strain>
    </source>
</reference>
<proteinExistence type="inferred from homology"/>
<dbReference type="AlphaFoldDB" id="A0A4V4LST4"/>
<keyword evidence="4 5" id="KW-0539">Nucleus</keyword>
<dbReference type="GO" id="GO:0005664">
    <property type="term" value="C:nuclear origin of replication recognition complex"/>
    <property type="evidence" value="ECO:0007669"/>
    <property type="project" value="UniProtKB-UniRule"/>
</dbReference>
<evidence type="ECO:0000256" key="3">
    <source>
        <dbReference type="ARBA" id="ARBA00022705"/>
    </source>
</evidence>
<dbReference type="GO" id="GO:0003688">
    <property type="term" value="F:DNA replication origin binding"/>
    <property type="evidence" value="ECO:0007669"/>
    <property type="project" value="UniProtKB-UniRule"/>
</dbReference>
<evidence type="ECO:0000313" key="9">
    <source>
        <dbReference type="EMBL" id="TIA87773.1"/>
    </source>
</evidence>
<organism evidence="9 10">
    <name type="scientific">Wallemia hederae</name>
    <dbReference type="NCBI Taxonomy" id="1540922"/>
    <lineage>
        <taxon>Eukaryota</taxon>
        <taxon>Fungi</taxon>
        <taxon>Dikarya</taxon>
        <taxon>Basidiomycota</taxon>
        <taxon>Wallemiomycotina</taxon>
        <taxon>Wallemiomycetes</taxon>
        <taxon>Wallemiales</taxon>
        <taxon>Wallemiaceae</taxon>
        <taxon>Wallemia</taxon>
    </lineage>
</organism>
<dbReference type="PANTHER" id="PTHR14052:SF0">
    <property type="entry name" value="ORIGIN RECOGNITION COMPLEX SUBUNIT 2"/>
    <property type="match status" value="1"/>
</dbReference>
<dbReference type="OrthoDB" id="346673at2759"/>
<dbReference type="InterPro" id="IPR056772">
    <property type="entry name" value="RecA-like_ORC2"/>
</dbReference>
<dbReference type="Pfam" id="PF04084">
    <property type="entry name" value="RecA-like_ORC2"/>
    <property type="match status" value="1"/>
</dbReference>
<comment type="subunit">
    <text evidence="5">Component of the origin recognition complex (ORC).</text>
</comment>
<feature type="domain" description="Origin recognition complex subunit 2 RecA-like" evidence="7">
    <location>
        <begin position="135"/>
        <end position="300"/>
    </location>
</feature>
<feature type="compositionally biased region" description="Polar residues" evidence="6">
    <location>
        <begin position="57"/>
        <end position="79"/>
    </location>
</feature>
<protein>
    <recommendedName>
        <fullName evidence="5">Origin recognition complex subunit 2</fullName>
    </recommendedName>
</protein>
<dbReference type="GO" id="GO:0006260">
    <property type="term" value="P:DNA replication"/>
    <property type="evidence" value="ECO:0007669"/>
    <property type="project" value="UniProtKB-UniRule"/>
</dbReference>
<comment type="similarity">
    <text evidence="2 5">Belongs to the ORC2 family.</text>
</comment>
<dbReference type="EMBL" id="SPNW01000048">
    <property type="protein sequence ID" value="TIA87773.1"/>
    <property type="molecule type" value="Genomic_DNA"/>
</dbReference>
<dbReference type="Proteomes" id="UP000310189">
    <property type="component" value="Unassembled WGS sequence"/>
</dbReference>
<dbReference type="Pfam" id="PF24882">
    <property type="entry name" value="WHD_ORC2"/>
    <property type="match status" value="1"/>
</dbReference>
<keyword evidence="10" id="KW-1185">Reference proteome</keyword>
<keyword evidence="3 5" id="KW-0235">DNA replication</keyword>
<dbReference type="InterPro" id="IPR056773">
    <property type="entry name" value="WHD_ORC2"/>
</dbReference>
<feature type="domain" description="Origin recognition complex subunit 2 winged-helix" evidence="8">
    <location>
        <begin position="373"/>
        <end position="436"/>
    </location>
</feature>
<evidence type="ECO:0000256" key="5">
    <source>
        <dbReference type="RuleBase" id="RU368084"/>
    </source>
</evidence>
<comment type="subcellular location">
    <subcellularLocation>
        <location evidence="1 5">Nucleus</location>
    </subcellularLocation>
</comment>
<evidence type="ECO:0000259" key="8">
    <source>
        <dbReference type="Pfam" id="PF24882"/>
    </source>
</evidence>
<evidence type="ECO:0000313" key="10">
    <source>
        <dbReference type="Proteomes" id="UP000310189"/>
    </source>
</evidence>
<name>A0A4V4LST4_9BASI</name>
<evidence type="ECO:0000256" key="2">
    <source>
        <dbReference type="ARBA" id="ARBA00007421"/>
    </source>
</evidence>
<dbReference type="PANTHER" id="PTHR14052">
    <property type="entry name" value="ORIGIN RECOGNITION COMPLEX SUBUNIT 2"/>
    <property type="match status" value="1"/>
</dbReference>
<accession>A0A4V4LST4</accession>
<evidence type="ECO:0000256" key="1">
    <source>
        <dbReference type="ARBA" id="ARBA00004123"/>
    </source>
</evidence>
<sequence length="446" mass="48345">MAATKKARKEQQVNKDTNTNGGDDVMQLLPEQHAPDTEPVDDDWGSDDNDEEDDDTQSVSNASTATPTKQSQSRAPSTKTKSKAIISATASDVYFQYQNMSARASNADFPYAPLTAKETRAALDHAPTKKSVPRNAHRSRWLQWKAELFLLDRALMFTGAGSKRGAVNEFAEDLTQEYDVITVDAFNPSVSLREVLLEMLGNGASARGRGSGTDNNALGIEELTRSVIEKYSDVDTDRVVVVVHNIDSLNLRAKKTLDALKHALGSKRVSVIASVDHLAAPILFPAHDSATGLDWVWHDLTTLEPYHVEMSYKATTILQGAANTANGIIPTVSGAKHVLASVPDRARRLFIAIAKLQIEAQAAATSTNEPGTPIYASSRHALVQMAKQEFIATSEDAFEASLAEFRDHGLISSSNAPPKGVDASGPEQYIWVPLDHRSLNKTVEGA</sequence>